<dbReference type="Gene3D" id="3.40.50.12780">
    <property type="entry name" value="N-terminal domain of ligase-like"/>
    <property type="match status" value="1"/>
</dbReference>
<dbReference type="RefSeq" id="WP_041101133.1">
    <property type="nucleotide sequence ID" value="NZ_AP012547.1"/>
</dbReference>
<dbReference type="InterPro" id="IPR045851">
    <property type="entry name" value="AMP-bd_C_sf"/>
</dbReference>
<dbReference type="OrthoDB" id="9766486at2"/>
<dbReference type="CDD" id="cd05941">
    <property type="entry name" value="MCS"/>
    <property type="match status" value="1"/>
</dbReference>
<keyword evidence="5" id="KW-1185">Reference proteome</keyword>
<dbReference type="EMBL" id="AP012547">
    <property type="protein sequence ID" value="BAO31319.1"/>
    <property type="molecule type" value="Genomic_DNA"/>
</dbReference>
<dbReference type="PANTHER" id="PTHR43201">
    <property type="entry name" value="ACYL-COA SYNTHETASE"/>
    <property type="match status" value="1"/>
</dbReference>
<evidence type="ECO:0000259" key="2">
    <source>
        <dbReference type="Pfam" id="PF00501"/>
    </source>
</evidence>
<reference evidence="4 5" key="1">
    <citation type="journal article" date="2014" name="Syst. Appl. Microbiol.">
        <title>Complete genomes of freshwater sulfur oxidizers Sulfuricella denitrificans skB26 and Sulfuritalea hydrogenivorans sk43H: genetic insights into the sulfur oxidation pathway of betaproteobacteria.</title>
        <authorList>
            <person name="Watanabe T."/>
            <person name="Kojima H."/>
            <person name="Fukui M."/>
        </authorList>
    </citation>
    <scope>NUCLEOTIDE SEQUENCE [LARGE SCALE GENOMIC DNA]</scope>
    <source>
        <strain evidence="4">DSM22779</strain>
    </source>
</reference>
<dbReference type="GO" id="GO:0006631">
    <property type="term" value="P:fatty acid metabolic process"/>
    <property type="evidence" value="ECO:0007669"/>
    <property type="project" value="TreeGrafter"/>
</dbReference>
<dbReference type="InterPro" id="IPR042099">
    <property type="entry name" value="ANL_N_sf"/>
</dbReference>
<evidence type="ECO:0000259" key="3">
    <source>
        <dbReference type="Pfam" id="PF13193"/>
    </source>
</evidence>
<dbReference type="Gene3D" id="3.30.300.30">
    <property type="match status" value="1"/>
</dbReference>
<dbReference type="PROSITE" id="PS00455">
    <property type="entry name" value="AMP_BINDING"/>
    <property type="match status" value="1"/>
</dbReference>
<dbReference type="KEGG" id="shd:SUTH_03549"/>
<sequence>MNQNLYSLLSAHFPKNPAAACMILPDGRVWTYGDIQRASARMANLIVGRGLKPGDRVAAQVEKTPEALVLYLAAIRAGMVFLPLNPAYQRHELEYFLGDAKPGLFVCRPQMRTLAAELAAKAGVPHVLELDDTGRGSLIDAATPQSDIFSTVARTTGDLAAILYTSGTTGRSKGAMLTHGNLAHNARTLHAYWHFQSGDVLLHMLPTFHVHGLFVACHCVLLNGSAMFFEPKFDAARAMQLLPQSTVFMGVPTYYVRLLLDPAFGRDTCRNIRLFVSGSAPLLKETFDEFRQRTGHTILERYGMTEGGMFTSNPYEGERRGGTVGFPLPGTSLQIVGAGGTATKPGVVGNIQVKGDNVFVGYWGMPEKTREEFTAEGFFKTGDMGSFDADGYVTISGRSKDLVITGGLNVYPKEIEELIDAMPGVVESAVIGLPHPDFGEAVTAVVVRQKNAEGRALTESGIIGAIKDKLANFKVPKWVYLVDELPRNAMGKVQKNILRKNYSPMTPR</sequence>
<dbReference type="HOGENOM" id="CLU_000022_59_0_4"/>
<dbReference type="NCBIfam" id="NF005702">
    <property type="entry name" value="PRK07514.1"/>
    <property type="match status" value="1"/>
</dbReference>
<organism evidence="4 5">
    <name type="scientific">Sulfuritalea hydrogenivorans sk43H</name>
    <dbReference type="NCBI Taxonomy" id="1223802"/>
    <lineage>
        <taxon>Bacteria</taxon>
        <taxon>Pseudomonadati</taxon>
        <taxon>Pseudomonadota</taxon>
        <taxon>Betaproteobacteria</taxon>
        <taxon>Nitrosomonadales</taxon>
        <taxon>Sterolibacteriaceae</taxon>
        <taxon>Sulfuritalea</taxon>
    </lineage>
</organism>
<comment type="similarity">
    <text evidence="1">Belongs to the ATP-dependent AMP-binding enzyme family.</text>
</comment>
<dbReference type="GO" id="GO:0031956">
    <property type="term" value="F:medium-chain fatty acid-CoA ligase activity"/>
    <property type="evidence" value="ECO:0007669"/>
    <property type="project" value="TreeGrafter"/>
</dbReference>
<accession>W0SJH2</accession>
<dbReference type="Proteomes" id="UP000031637">
    <property type="component" value="Chromosome"/>
</dbReference>
<name>W0SJH2_9PROT</name>
<evidence type="ECO:0000313" key="5">
    <source>
        <dbReference type="Proteomes" id="UP000031637"/>
    </source>
</evidence>
<gene>
    <name evidence="4" type="ORF">SUTH_03549</name>
</gene>
<dbReference type="STRING" id="1223802.SUTH_03549"/>
<feature type="domain" description="AMP-dependent synthetase/ligase" evidence="2">
    <location>
        <begin position="15"/>
        <end position="363"/>
    </location>
</feature>
<dbReference type="Pfam" id="PF00501">
    <property type="entry name" value="AMP-binding"/>
    <property type="match status" value="1"/>
</dbReference>
<dbReference type="Pfam" id="PF13193">
    <property type="entry name" value="AMP-binding_C"/>
    <property type="match status" value="1"/>
</dbReference>
<dbReference type="SUPFAM" id="SSF56801">
    <property type="entry name" value="Acetyl-CoA synthetase-like"/>
    <property type="match status" value="1"/>
</dbReference>
<evidence type="ECO:0000256" key="1">
    <source>
        <dbReference type="ARBA" id="ARBA00006432"/>
    </source>
</evidence>
<evidence type="ECO:0000313" key="4">
    <source>
        <dbReference type="EMBL" id="BAO31319.1"/>
    </source>
</evidence>
<dbReference type="InterPro" id="IPR000873">
    <property type="entry name" value="AMP-dep_synth/lig_dom"/>
</dbReference>
<dbReference type="PANTHER" id="PTHR43201:SF8">
    <property type="entry name" value="ACYL-COA SYNTHETASE FAMILY MEMBER 3"/>
    <property type="match status" value="1"/>
</dbReference>
<dbReference type="InterPro" id="IPR025110">
    <property type="entry name" value="AMP-bd_C"/>
</dbReference>
<feature type="domain" description="AMP-binding enzyme C-terminal" evidence="3">
    <location>
        <begin position="414"/>
        <end position="492"/>
    </location>
</feature>
<dbReference type="InterPro" id="IPR020845">
    <property type="entry name" value="AMP-binding_CS"/>
</dbReference>
<protein>
    <submittedName>
        <fullName evidence="4">Long-chain-fatty-acid-CoA ligase</fullName>
    </submittedName>
</protein>
<dbReference type="AlphaFoldDB" id="W0SJH2"/>
<keyword evidence="4" id="KW-0436">Ligase</keyword>
<proteinExistence type="inferred from homology"/>